<sequence length="148" mass="16479">MFIIPSGKPKIWDKVPDAGAVSAKTAYTGTFHKLCTDYATTFGPNYLILSPYYGFLRPDDLVSHSYDVRFTVKGVGPDTIPVSKLKEQWIELAIEEDDQITLLGGKKFIHLMDEITDRNVIFPLIGLGGIGLMQKALKEAVHQQKPLN</sequence>
<proteinExistence type="predicted"/>
<evidence type="ECO:0000313" key="2">
    <source>
        <dbReference type="EMBL" id="MFD1798702.1"/>
    </source>
</evidence>
<accession>A0ABW4NMG7</accession>
<dbReference type="RefSeq" id="WP_058919113.1">
    <property type="nucleotide sequence ID" value="NZ_JBHSQC010000015.1"/>
</dbReference>
<comment type="caution">
    <text evidence="2">The sequence shown here is derived from an EMBL/GenBank/DDBJ whole genome shotgun (WGS) entry which is preliminary data.</text>
</comment>
<dbReference type="Proteomes" id="UP001597285">
    <property type="component" value="Unassembled WGS sequence"/>
</dbReference>
<evidence type="ECO:0000259" key="1">
    <source>
        <dbReference type="Pfam" id="PF21818"/>
    </source>
</evidence>
<dbReference type="EMBL" id="JBHUFF010000008">
    <property type="protein sequence ID" value="MFD1798702.1"/>
    <property type="molecule type" value="Genomic_DNA"/>
</dbReference>
<protein>
    <submittedName>
        <fullName evidence="2">DUF6884 domain-containing protein</fullName>
    </submittedName>
</protein>
<feature type="domain" description="DUF6884" evidence="1">
    <location>
        <begin position="20"/>
        <end position="133"/>
    </location>
</feature>
<dbReference type="InterPro" id="IPR049251">
    <property type="entry name" value="DUF6884"/>
</dbReference>
<reference evidence="3" key="1">
    <citation type="journal article" date="2019" name="Int. J. Syst. Evol. Microbiol.">
        <title>The Global Catalogue of Microorganisms (GCM) 10K type strain sequencing project: providing services to taxonomists for standard genome sequencing and annotation.</title>
        <authorList>
            <consortium name="The Broad Institute Genomics Platform"/>
            <consortium name="The Broad Institute Genome Sequencing Center for Infectious Disease"/>
            <person name="Wu L."/>
            <person name="Ma J."/>
        </authorList>
    </citation>
    <scope>NUCLEOTIDE SEQUENCE [LARGE SCALE GENOMIC DNA]</scope>
    <source>
        <strain evidence="3">KCTC 42143</strain>
    </source>
</reference>
<gene>
    <name evidence="2" type="ORF">ACFSBK_02360</name>
</gene>
<name>A0ABW4NMG7_9LACT</name>
<keyword evidence="3" id="KW-1185">Reference proteome</keyword>
<evidence type="ECO:0000313" key="3">
    <source>
        <dbReference type="Proteomes" id="UP001597285"/>
    </source>
</evidence>
<dbReference type="Pfam" id="PF21818">
    <property type="entry name" value="DUF6884"/>
    <property type="match status" value="1"/>
</dbReference>
<organism evidence="2 3">
    <name type="scientific">Carnobacterium antarcticum</name>
    <dbReference type="NCBI Taxonomy" id="2126436"/>
    <lineage>
        <taxon>Bacteria</taxon>
        <taxon>Bacillati</taxon>
        <taxon>Bacillota</taxon>
        <taxon>Bacilli</taxon>
        <taxon>Lactobacillales</taxon>
        <taxon>Carnobacteriaceae</taxon>
        <taxon>Carnobacterium</taxon>
    </lineage>
</organism>